<dbReference type="PIRSF" id="PIRSF017082">
    <property type="entry name" value="YflP"/>
    <property type="match status" value="1"/>
</dbReference>
<dbReference type="PROSITE" id="PS51318">
    <property type="entry name" value="TAT"/>
    <property type="match status" value="1"/>
</dbReference>
<dbReference type="Gene3D" id="3.40.190.10">
    <property type="entry name" value="Periplasmic binding protein-like II"/>
    <property type="match status" value="1"/>
</dbReference>
<comment type="similarity">
    <text evidence="1">Belongs to the UPF0065 (bug) family.</text>
</comment>
<gene>
    <name evidence="3" type="ORF">SAMN05421547_1046</name>
</gene>
<reference evidence="3 4" key="1">
    <citation type="submission" date="2016-10" db="EMBL/GenBank/DDBJ databases">
        <authorList>
            <person name="de Groot N.N."/>
        </authorList>
    </citation>
    <scope>NUCLEOTIDE SEQUENCE [LARGE SCALE GENOMIC DNA]</scope>
    <source>
        <strain evidence="3 4">LMG 24775</strain>
    </source>
</reference>
<evidence type="ECO:0000313" key="4">
    <source>
        <dbReference type="Proteomes" id="UP000183417"/>
    </source>
</evidence>
<dbReference type="PANTHER" id="PTHR42928">
    <property type="entry name" value="TRICARBOXYLATE-BINDING PROTEIN"/>
    <property type="match status" value="1"/>
</dbReference>
<keyword evidence="3" id="KW-0675">Receptor</keyword>
<evidence type="ECO:0000313" key="3">
    <source>
        <dbReference type="EMBL" id="SDY32377.1"/>
    </source>
</evidence>
<dbReference type="Proteomes" id="UP000183417">
    <property type="component" value="Unassembled WGS sequence"/>
</dbReference>
<name>A0A1H3IXT2_9BURK</name>
<feature type="chain" id="PRO_5010321729" evidence="2">
    <location>
        <begin position="36"/>
        <end position="334"/>
    </location>
</feature>
<evidence type="ECO:0000256" key="1">
    <source>
        <dbReference type="ARBA" id="ARBA00006987"/>
    </source>
</evidence>
<dbReference type="InterPro" id="IPR005064">
    <property type="entry name" value="BUG"/>
</dbReference>
<dbReference type="AlphaFoldDB" id="A0A1H3IXT2"/>
<dbReference type="PANTHER" id="PTHR42928:SF5">
    <property type="entry name" value="BLR1237 PROTEIN"/>
    <property type="match status" value="1"/>
</dbReference>
<accession>A0A1H3IXT2</accession>
<dbReference type="SUPFAM" id="SSF53850">
    <property type="entry name" value="Periplasmic binding protein-like II"/>
    <property type="match status" value="1"/>
</dbReference>
<dbReference type="InterPro" id="IPR042100">
    <property type="entry name" value="Bug_dom1"/>
</dbReference>
<dbReference type="RefSeq" id="WP_074921263.1">
    <property type="nucleotide sequence ID" value="NZ_CP141274.1"/>
</dbReference>
<dbReference type="Gene3D" id="3.40.190.150">
    <property type="entry name" value="Bordetella uptake gene, domain 1"/>
    <property type="match status" value="1"/>
</dbReference>
<dbReference type="Pfam" id="PF03401">
    <property type="entry name" value="TctC"/>
    <property type="match status" value="1"/>
</dbReference>
<dbReference type="EMBL" id="FNPE01000004">
    <property type="protein sequence ID" value="SDY32377.1"/>
    <property type="molecule type" value="Genomic_DNA"/>
</dbReference>
<dbReference type="CDD" id="cd07012">
    <property type="entry name" value="PBP2_Bug_TTT"/>
    <property type="match status" value="1"/>
</dbReference>
<dbReference type="GeneID" id="94692159"/>
<sequence length="334" mass="34538">MCPSFSNRRSAMARLLAAALAPASMLAAAHAQAQAAWPIRPITLVIPFPPGGQTDVVGRLVGERLSQRLGQPVVVENRPGVNGSLASEAVARARADGYTLVIGGPGTHAINQLVNPNVKYDARRDFTHIAMLGRGPMLLLASPRLKVASVADVVALAQASPGTVNVALTGIGSSSHVTTELLRQAAGVSFNNVPYKGDVPAMTDVMGGQADLLFVPATSAVGFAQAGKLRALAVAGDRRLAALPDVPTMAEAGQPQVVNYSWTSLAGPPGMPADVVERLNQACQSLLADSEVVARLAAMSNEPTPGTPAQAASFIAAEVARWSEVVRKGNIQVQ</sequence>
<dbReference type="InterPro" id="IPR006311">
    <property type="entry name" value="TAT_signal"/>
</dbReference>
<organism evidence="3 4">
    <name type="scientific">Delftia lacustris</name>
    <dbReference type="NCBI Taxonomy" id="558537"/>
    <lineage>
        <taxon>Bacteria</taxon>
        <taxon>Pseudomonadati</taxon>
        <taxon>Pseudomonadota</taxon>
        <taxon>Betaproteobacteria</taxon>
        <taxon>Burkholderiales</taxon>
        <taxon>Comamonadaceae</taxon>
        <taxon>Delftia</taxon>
    </lineage>
</organism>
<evidence type="ECO:0000256" key="2">
    <source>
        <dbReference type="SAM" id="SignalP"/>
    </source>
</evidence>
<protein>
    <submittedName>
        <fullName evidence="3">Tripartite-type tricarboxylate transporter, receptor component TctC</fullName>
    </submittedName>
</protein>
<keyword evidence="2" id="KW-0732">Signal</keyword>
<proteinExistence type="inferred from homology"/>
<feature type="signal peptide" evidence="2">
    <location>
        <begin position="1"/>
        <end position="35"/>
    </location>
</feature>